<feature type="non-terminal residue" evidence="2">
    <location>
        <position position="1"/>
    </location>
</feature>
<dbReference type="Proteomes" id="UP000678499">
    <property type="component" value="Unassembled WGS sequence"/>
</dbReference>
<sequence>ATNGFCEIRRHIGARGFGRAIPAINCGGSAAARTMLPCPSRHSRAPFRRPCIRCRNARNSVVFAGKWSAVPSGAGEIADGPPPDFGYGPPAGHSGFYDFFPGGPGGPGGPEMGPGPGPFGPAPFPGQQNMPMPMDGGQFDGPMGPQPGPQRASPEFDLPPGGRDSGPMGAAGLIAVPAHFSLGAVYHARGEQMMIALGATLPGPEKPGSIE</sequence>
<proteinExistence type="predicted"/>
<protein>
    <submittedName>
        <fullName evidence="2">Uncharacterized protein</fullName>
    </submittedName>
</protein>
<reference evidence="2" key="1">
    <citation type="submission" date="2020-11" db="EMBL/GenBank/DDBJ databases">
        <authorList>
            <person name="Tran Van P."/>
        </authorList>
    </citation>
    <scope>NUCLEOTIDE SEQUENCE</scope>
</reference>
<keyword evidence="3" id="KW-1185">Reference proteome</keyword>
<accession>A0A7R9BJT3</accession>
<feature type="compositionally biased region" description="Gly residues" evidence="1">
    <location>
        <begin position="102"/>
        <end position="112"/>
    </location>
</feature>
<dbReference type="AlphaFoldDB" id="A0A7R9BJT3"/>
<organism evidence="2">
    <name type="scientific">Notodromas monacha</name>
    <dbReference type="NCBI Taxonomy" id="399045"/>
    <lineage>
        <taxon>Eukaryota</taxon>
        <taxon>Metazoa</taxon>
        <taxon>Ecdysozoa</taxon>
        <taxon>Arthropoda</taxon>
        <taxon>Crustacea</taxon>
        <taxon>Oligostraca</taxon>
        <taxon>Ostracoda</taxon>
        <taxon>Podocopa</taxon>
        <taxon>Podocopida</taxon>
        <taxon>Cypridocopina</taxon>
        <taxon>Cypridoidea</taxon>
        <taxon>Cyprididae</taxon>
        <taxon>Notodromas</taxon>
    </lineage>
</organism>
<name>A0A7R9BJT3_9CRUS</name>
<dbReference type="EMBL" id="CAJPEX010000678">
    <property type="protein sequence ID" value="CAG0916822.1"/>
    <property type="molecule type" value="Genomic_DNA"/>
</dbReference>
<dbReference type="EMBL" id="OA882715">
    <property type="protein sequence ID" value="CAD7276670.1"/>
    <property type="molecule type" value="Genomic_DNA"/>
</dbReference>
<evidence type="ECO:0000256" key="1">
    <source>
        <dbReference type="SAM" id="MobiDB-lite"/>
    </source>
</evidence>
<gene>
    <name evidence="2" type="ORF">NMOB1V02_LOCUS4421</name>
</gene>
<evidence type="ECO:0000313" key="2">
    <source>
        <dbReference type="EMBL" id="CAD7276670.1"/>
    </source>
</evidence>
<feature type="compositionally biased region" description="Pro residues" evidence="1">
    <location>
        <begin position="113"/>
        <end position="124"/>
    </location>
</feature>
<evidence type="ECO:0000313" key="3">
    <source>
        <dbReference type="Proteomes" id="UP000678499"/>
    </source>
</evidence>
<feature type="region of interest" description="Disordered" evidence="1">
    <location>
        <begin position="102"/>
        <end position="165"/>
    </location>
</feature>